<dbReference type="CDD" id="cd00293">
    <property type="entry name" value="USP-like"/>
    <property type="match status" value="1"/>
</dbReference>
<evidence type="ECO:0000259" key="2">
    <source>
        <dbReference type="Pfam" id="PF00582"/>
    </source>
</evidence>
<dbReference type="Gene3D" id="3.40.50.620">
    <property type="entry name" value="HUPs"/>
    <property type="match status" value="1"/>
</dbReference>
<dbReference type="InterPro" id="IPR014729">
    <property type="entry name" value="Rossmann-like_a/b/a_fold"/>
</dbReference>
<dbReference type="EMBL" id="JBFYGN010000005">
    <property type="protein sequence ID" value="MEX8192348.1"/>
    <property type="molecule type" value="Genomic_DNA"/>
</dbReference>
<protein>
    <submittedName>
        <fullName evidence="3">Universal stress protein</fullName>
    </submittedName>
</protein>
<comment type="similarity">
    <text evidence="1">Belongs to the universal stress protein A family.</text>
</comment>
<comment type="caution">
    <text evidence="3">The sequence shown here is derived from an EMBL/GenBank/DDBJ whole genome shotgun (WGS) entry which is preliminary data.</text>
</comment>
<dbReference type="RefSeq" id="WP_369337552.1">
    <property type="nucleotide sequence ID" value="NZ_JBFYGN010000005.1"/>
</dbReference>
<dbReference type="Proteomes" id="UP001561046">
    <property type="component" value="Unassembled WGS sequence"/>
</dbReference>
<evidence type="ECO:0000256" key="1">
    <source>
        <dbReference type="ARBA" id="ARBA00008791"/>
    </source>
</evidence>
<dbReference type="Pfam" id="PF00582">
    <property type="entry name" value="Usp"/>
    <property type="match status" value="1"/>
</dbReference>
<gene>
    <name evidence="3" type="ORF">AB6724_05780</name>
</gene>
<dbReference type="PANTHER" id="PTHR46268:SF15">
    <property type="entry name" value="UNIVERSAL STRESS PROTEIN HP_0031"/>
    <property type="match status" value="1"/>
</dbReference>
<evidence type="ECO:0000313" key="3">
    <source>
        <dbReference type="EMBL" id="MEX8192348.1"/>
    </source>
</evidence>
<dbReference type="InterPro" id="IPR006015">
    <property type="entry name" value="Universal_stress_UspA"/>
</dbReference>
<reference evidence="3 4" key="1">
    <citation type="journal article" date="2013" name="Int. J. Syst. Evol. Microbiol.">
        <title>Comamonas guangdongensis sp. nov., isolated from subterranean forest sediment, and emended description of the genus Comamonas.</title>
        <authorList>
            <person name="Zhang J."/>
            <person name="Wang Y."/>
            <person name="Zhou S."/>
            <person name="Wu C."/>
            <person name="He J."/>
            <person name="Li F."/>
        </authorList>
    </citation>
    <scope>NUCLEOTIDE SEQUENCE [LARGE SCALE GENOMIC DNA]</scope>
    <source>
        <strain evidence="3 4">CCTCC AB2011133</strain>
    </source>
</reference>
<feature type="domain" description="UspA" evidence="2">
    <location>
        <begin position="1"/>
        <end position="144"/>
    </location>
</feature>
<name>A0ABV3ZS06_9BURK</name>
<dbReference type="SUPFAM" id="SSF52402">
    <property type="entry name" value="Adenine nucleotide alpha hydrolases-like"/>
    <property type="match status" value="1"/>
</dbReference>
<dbReference type="InterPro" id="IPR006016">
    <property type="entry name" value="UspA"/>
</dbReference>
<accession>A0ABV3ZS06</accession>
<dbReference type="PRINTS" id="PR01438">
    <property type="entry name" value="UNVRSLSTRESS"/>
</dbReference>
<proteinExistence type="inferred from homology"/>
<dbReference type="PANTHER" id="PTHR46268">
    <property type="entry name" value="STRESS RESPONSE PROTEIN NHAX"/>
    <property type="match status" value="1"/>
</dbReference>
<evidence type="ECO:0000313" key="4">
    <source>
        <dbReference type="Proteomes" id="UP001561046"/>
    </source>
</evidence>
<keyword evidence="4" id="KW-1185">Reference proteome</keyword>
<sequence>MFKHLLIPTDGSKLSEAAVRAGIQLAKEQGAQVTALFVMPDYRAMVYGARTLIAYDLTEFEKGAQAEADVILQFAQDQAKAAGVQCKTVRVTSPSTSEAIIKEARDGHCDLICMASHGHKGITSILLGSETQKVLTNSNIPVLVHRPALGKH</sequence>
<organism evidence="3 4">
    <name type="scientific">Comamonas guangdongensis</name>
    <dbReference type="NCBI Taxonomy" id="510515"/>
    <lineage>
        <taxon>Bacteria</taxon>
        <taxon>Pseudomonadati</taxon>
        <taxon>Pseudomonadota</taxon>
        <taxon>Betaproteobacteria</taxon>
        <taxon>Burkholderiales</taxon>
        <taxon>Comamonadaceae</taxon>
        <taxon>Comamonas</taxon>
    </lineage>
</organism>